<dbReference type="Gene3D" id="3.30.470.20">
    <property type="entry name" value="ATP-grasp fold, B domain"/>
    <property type="match status" value="1"/>
</dbReference>
<sequence>MDPTIGGAAHLFQQRVEKIADLRVTVVGDEIFAVRIDGASGLDWRRHYPELSYGIIEAPPALAGSILSYLDYFGLIFGAFDFALTRDGE</sequence>
<dbReference type="AlphaFoldDB" id="A0A1G8LXU6"/>
<reference evidence="1 2" key="1">
    <citation type="submission" date="2016-10" db="EMBL/GenBank/DDBJ databases">
        <authorList>
            <person name="de Groot N.N."/>
        </authorList>
    </citation>
    <scope>NUCLEOTIDE SEQUENCE [LARGE SCALE GENOMIC DNA]</scope>
    <source>
        <strain evidence="1 2">CPCC 201354</strain>
    </source>
</reference>
<organism evidence="1 2">
    <name type="scientific">Sinosporangium album</name>
    <dbReference type="NCBI Taxonomy" id="504805"/>
    <lineage>
        <taxon>Bacteria</taxon>
        <taxon>Bacillati</taxon>
        <taxon>Actinomycetota</taxon>
        <taxon>Actinomycetes</taxon>
        <taxon>Streptosporangiales</taxon>
        <taxon>Streptosporangiaceae</taxon>
        <taxon>Sinosporangium</taxon>
    </lineage>
</organism>
<name>A0A1G8LXU6_9ACTN</name>
<dbReference type="EMBL" id="FNCN01000087">
    <property type="protein sequence ID" value="SDI60317.1"/>
    <property type="molecule type" value="Genomic_DNA"/>
</dbReference>
<proteinExistence type="predicted"/>
<keyword evidence="2" id="KW-1185">Reference proteome</keyword>
<protein>
    <submittedName>
        <fullName evidence="1">Uncharacterized protein</fullName>
    </submittedName>
</protein>
<dbReference type="STRING" id="504805.SAMN05421505_1872"/>
<dbReference type="Proteomes" id="UP000198923">
    <property type="component" value="Unassembled WGS sequence"/>
</dbReference>
<gene>
    <name evidence="1" type="ORF">SAMN05421505_1872</name>
</gene>
<accession>A0A1G8LXU6</accession>
<evidence type="ECO:0000313" key="2">
    <source>
        <dbReference type="Proteomes" id="UP000198923"/>
    </source>
</evidence>
<evidence type="ECO:0000313" key="1">
    <source>
        <dbReference type="EMBL" id="SDI60317.1"/>
    </source>
</evidence>